<evidence type="ECO:0000256" key="3">
    <source>
        <dbReference type="ARBA" id="ARBA00022692"/>
    </source>
</evidence>
<feature type="transmembrane region" description="Helical" evidence="9">
    <location>
        <begin position="890"/>
        <end position="912"/>
    </location>
</feature>
<dbReference type="Proteomes" id="UP000724874">
    <property type="component" value="Unassembled WGS sequence"/>
</dbReference>
<evidence type="ECO:0000256" key="6">
    <source>
        <dbReference type="ARBA" id="ARBA00022989"/>
    </source>
</evidence>
<dbReference type="SUPFAM" id="SSF52540">
    <property type="entry name" value="P-loop containing nucleoside triphosphate hydrolases"/>
    <property type="match status" value="2"/>
</dbReference>
<keyword evidence="7 9" id="KW-0472">Membrane</keyword>
<reference evidence="12" key="1">
    <citation type="submission" date="2020-11" db="EMBL/GenBank/DDBJ databases">
        <authorList>
            <consortium name="DOE Joint Genome Institute"/>
            <person name="Ahrendt S."/>
            <person name="Riley R."/>
            <person name="Andreopoulos W."/>
            <person name="LaButti K."/>
            <person name="Pangilinan J."/>
            <person name="Ruiz-duenas F.J."/>
            <person name="Barrasa J.M."/>
            <person name="Sanchez-Garcia M."/>
            <person name="Camarero S."/>
            <person name="Miyauchi S."/>
            <person name="Serrano A."/>
            <person name="Linde D."/>
            <person name="Babiker R."/>
            <person name="Drula E."/>
            <person name="Ayuso-Fernandez I."/>
            <person name="Pacheco R."/>
            <person name="Padilla G."/>
            <person name="Ferreira P."/>
            <person name="Barriuso J."/>
            <person name="Kellner H."/>
            <person name="Castanera R."/>
            <person name="Alfaro M."/>
            <person name="Ramirez L."/>
            <person name="Pisabarro A.G."/>
            <person name="Kuo A."/>
            <person name="Tritt A."/>
            <person name="Lipzen A."/>
            <person name="He G."/>
            <person name="Yan M."/>
            <person name="Ng V."/>
            <person name="Cullen D."/>
            <person name="Martin F."/>
            <person name="Rosso M.-N."/>
            <person name="Henrissat B."/>
            <person name="Hibbett D."/>
            <person name="Martinez A.T."/>
            <person name="Grigoriev I.V."/>
        </authorList>
    </citation>
    <scope>NUCLEOTIDE SEQUENCE</scope>
    <source>
        <strain evidence="12">AH 44721</strain>
    </source>
</reference>
<dbReference type="Pfam" id="PF00664">
    <property type="entry name" value="ABC_membrane"/>
    <property type="match status" value="2"/>
</dbReference>
<dbReference type="GO" id="GO:0005743">
    <property type="term" value="C:mitochondrial inner membrane"/>
    <property type="evidence" value="ECO:0007669"/>
    <property type="project" value="TreeGrafter"/>
</dbReference>
<dbReference type="GO" id="GO:0015421">
    <property type="term" value="F:ABC-type oligopeptide transporter activity"/>
    <property type="evidence" value="ECO:0007669"/>
    <property type="project" value="TreeGrafter"/>
</dbReference>
<evidence type="ECO:0000313" key="13">
    <source>
        <dbReference type="Proteomes" id="UP000724874"/>
    </source>
</evidence>
<dbReference type="InterPro" id="IPR003593">
    <property type="entry name" value="AAA+_ATPase"/>
</dbReference>
<keyword evidence="5" id="KW-0067">ATP-binding</keyword>
<name>A0A9P5NKP4_GYMJU</name>
<dbReference type="PROSITE" id="PS50929">
    <property type="entry name" value="ABC_TM1F"/>
    <property type="match status" value="2"/>
</dbReference>
<sequence>MEQFTPSTRLLFYFISRKHFIFLVVPAVCASAIAGGVAPFMTFVVGQAFDAFATFSTISDPSPTVKNALLHAVGIAALELIGLAVGALALGSITSCLWIWTGETNVMALRKAVYAAVAQKDMTWFDLHLGSGEPVPEGQTNSVGAGGLMAKFSKETDDVRMASSLASGMLVQYLTTCITCLILAFMRSWALTLVILSALPVLVIIQGFSQAFASPLLAQEREQSSIASTIVDRAVAAISTVKAFNASGVEHRRASQVFGHLNDAAKRLNTLWACTSGMSQFVMMAMFVQGFWFGAKLVRDGHASAGDVMTVFWACLIASSNLQMCIPQFIVLAKGKSAMVSLLTVAAPVPSQGVPSSNQLTPSKCFGGFAMYNVTFAYPSRPTVPVLSNVSLFLPANDTTFVVGSSGSGKSTLAHLLLNLYQPQEGMVTLDDTDLRSFHQNWLRSHIACVGQQGAAGVVIFDEKTVFENIAMAVHGHSVTAPTVKEVEEACRAALMHEFVRDLPQGYDTLLGGGTGVGLSGGQKQRLSIARAKLRNPTVLILDEATSALDATSRILVFEAIKRWRKNKTTIVITHDLSQIERKDFVYVLKNGRVVEQGYRSDLELVVPSEKADRGEFRKMMESQLETGGFLPEKHEVMAQKKTVQDLQEEFAQEENEGVENPSTYLKHQSFAFRPLTFGAWMFDVVADLTGPQPVTAKPNDISAPNHPLSYTSDTGDLSDRPRRPSTAYYPSGLTLDLSHPPSSYTAHDRRYSLPPTPTSATFTHVALDDEEEFKKDKTTMERSAVTARQVRGSRAGTRTKWDNSRYEIKSDIGVDKPTSVDIDADVERTPQFWPLMVSVYEALPNKPFLFVGLLICLLNGVMTPIFSFLLSRLLFEVSIGAQDTSTINFFGGLVLAAAAIDGVFLGLKYFIMESCAMSWLTKVRKVALSRILAQDKKWFDKPQHGPARLVQILVKDGDDSRDLIAVVWGQFCVVIAMLGVGLVWAFISSWQLTLAGLAIGPVFAITMSVQSGLVARCESRNKLAREEVAKGYYDTIINIRGIRSMALDNAFKAEFDSSVDESLTTGVRGAFVEGCTYGVANGLIYLAEALLFYVGAILIAKQIYTYLQMIEALNLIVFTVTIGSQLMAFTQKIAKAVQASSDFDKLVKLDTFTEESRGTLRPKIDGTIEFNNVGFTYPERPEAPVLKDINLTISPGECIAIVGASGGGKSTVLSLLQRLYEPTTGSVTIGGIAVSLIDVAHLRNNVSIVSQQPHLFDASIADNIRYGFRSISDIDIRYAAKAANVHDFIMSLPQGYDTHVGENASLLSGGQAQRIQIARSLVRPSRILLLDECTSSLDRENQVAVLDAIRGAKKGRTTIMVTHNLEAMLLCDRILVVQDGQIVEEGSYDALVEQKGVFATLARGGEWVSW</sequence>
<dbReference type="PROSITE" id="PS50893">
    <property type="entry name" value="ABC_TRANSPORTER_2"/>
    <property type="match status" value="2"/>
</dbReference>
<dbReference type="InterPro" id="IPR039421">
    <property type="entry name" value="Type_1_exporter"/>
</dbReference>
<dbReference type="InterPro" id="IPR011527">
    <property type="entry name" value="ABC1_TM_dom"/>
</dbReference>
<dbReference type="PANTHER" id="PTHR43394:SF15">
    <property type="entry name" value="ALPHA-FACTOR-TRANSPORTING ATPASE"/>
    <property type="match status" value="1"/>
</dbReference>
<dbReference type="GO" id="GO:0005524">
    <property type="term" value="F:ATP binding"/>
    <property type="evidence" value="ECO:0007669"/>
    <property type="project" value="UniProtKB-KW"/>
</dbReference>
<evidence type="ECO:0000259" key="11">
    <source>
        <dbReference type="PROSITE" id="PS50929"/>
    </source>
</evidence>
<dbReference type="PROSITE" id="PS00211">
    <property type="entry name" value="ABC_TRANSPORTER_1"/>
    <property type="match status" value="1"/>
</dbReference>
<evidence type="ECO:0000256" key="4">
    <source>
        <dbReference type="ARBA" id="ARBA00022741"/>
    </source>
</evidence>
<feature type="transmembrane region" description="Helical" evidence="9">
    <location>
        <begin position="849"/>
        <end position="870"/>
    </location>
</feature>
<evidence type="ECO:0000313" key="12">
    <source>
        <dbReference type="EMBL" id="KAF8891135.1"/>
    </source>
</evidence>
<accession>A0A9P5NKP4</accession>
<keyword evidence="3 9" id="KW-0812">Transmembrane</keyword>
<dbReference type="FunFam" id="3.40.50.300:FF:001471">
    <property type="entry name" value="P-loop containing nucleoside triphosphate hydrolase protein"/>
    <property type="match status" value="1"/>
</dbReference>
<feature type="transmembrane region" description="Helical" evidence="9">
    <location>
        <begin position="69"/>
        <end position="100"/>
    </location>
</feature>
<proteinExistence type="predicted"/>
<evidence type="ECO:0000256" key="1">
    <source>
        <dbReference type="ARBA" id="ARBA00004141"/>
    </source>
</evidence>
<dbReference type="GO" id="GO:0090374">
    <property type="term" value="P:oligopeptide export from mitochondrion"/>
    <property type="evidence" value="ECO:0007669"/>
    <property type="project" value="TreeGrafter"/>
</dbReference>
<keyword evidence="12" id="KW-0378">Hydrolase</keyword>
<feature type="domain" description="ABC transmembrane type-1" evidence="11">
    <location>
        <begin position="851"/>
        <end position="1136"/>
    </location>
</feature>
<dbReference type="CDD" id="cd18578">
    <property type="entry name" value="ABC_6TM_Pgp_ABCB1_D2_like"/>
    <property type="match status" value="1"/>
</dbReference>
<feature type="domain" description="ABC transporter" evidence="10">
    <location>
        <begin position="1169"/>
        <end position="1405"/>
    </location>
</feature>
<evidence type="ECO:0000256" key="7">
    <source>
        <dbReference type="ARBA" id="ARBA00023136"/>
    </source>
</evidence>
<evidence type="ECO:0000256" key="5">
    <source>
        <dbReference type="ARBA" id="ARBA00022840"/>
    </source>
</evidence>
<evidence type="ECO:0000256" key="2">
    <source>
        <dbReference type="ARBA" id="ARBA00022448"/>
    </source>
</evidence>
<feature type="domain" description="ABC transmembrane type-1" evidence="11">
    <location>
        <begin position="27"/>
        <end position="334"/>
    </location>
</feature>
<dbReference type="GO" id="GO:0016887">
    <property type="term" value="F:ATP hydrolysis activity"/>
    <property type="evidence" value="ECO:0007669"/>
    <property type="project" value="InterPro"/>
</dbReference>
<feature type="domain" description="ABC transporter" evidence="10">
    <location>
        <begin position="369"/>
        <end position="616"/>
    </location>
</feature>
<feature type="transmembrane region" description="Helical" evidence="9">
    <location>
        <begin position="20"/>
        <end position="49"/>
    </location>
</feature>
<comment type="subcellular location">
    <subcellularLocation>
        <location evidence="1">Membrane</location>
        <topology evidence="1">Multi-pass membrane protein</topology>
    </subcellularLocation>
</comment>
<dbReference type="SUPFAM" id="SSF90123">
    <property type="entry name" value="ABC transporter transmembrane region"/>
    <property type="match status" value="2"/>
</dbReference>
<feature type="transmembrane region" description="Helical" evidence="9">
    <location>
        <begin position="994"/>
        <end position="1016"/>
    </location>
</feature>
<dbReference type="PANTHER" id="PTHR43394">
    <property type="entry name" value="ATP-DEPENDENT PERMEASE MDL1, MITOCHONDRIAL"/>
    <property type="match status" value="1"/>
</dbReference>
<dbReference type="SMART" id="SM00382">
    <property type="entry name" value="AAA"/>
    <property type="match status" value="2"/>
</dbReference>
<feature type="transmembrane region" description="Helical" evidence="9">
    <location>
        <begin position="964"/>
        <end position="988"/>
    </location>
</feature>
<keyword evidence="4" id="KW-0547">Nucleotide-binding</keyword>
<feature type="transmembrane region" description="Helical" evidence="9">
    <location>
        <begin position="270"/>
        <end position="291"/>
    </location>
</feature>
<feature type="transmembrane region" description="Helical" evidence="9">
    <location>
        <begin position="195"/>
        <end position="218"/>
    </location>
</feature>
<dbReference type="FunFam" id="3.40.50.300:FF:000836">
    <property type="entry name" value="ABC transporter B family member 25"/>
    <property type="match status" value="1"/>
</dbReference>
<dbReference type="InterPro" id="IPR003439">
    <property type="entry name" value="ABC_transporter-like_ATP-bd"/>
</dbReference>
<keyword evidence="6 9" id="KW-1133">Transmembrane helix</keyword>
<feature type="transmembrane region" description="Helical" evidence="9">
    <location>
        <begin position="311"/>
        <end position="333"/>
    </location>
</feature>
<evidence type="ECO:0000259" key="10">
    <source>
        <dbReference type="PROSITE" id="PS50893"/>
    </source>
</evidence>
<dbReference type="CDD" id="cd18577">
    <property type="entry name" value="ABC_6TM_Pgp_ABCB1_D1_like"/>
    <property type="match status" value="1"/>
</dbReference>
<feature type="transmembrane region" description="Helical" evidence="9">
    <location>
        <begin position="170"/>
        <end position="189"/>
    </location>
</feature>
<dbReference type="Gene3D" id="1.20.1560.10">
    <property type="entry name" value="ABC transporter type 1, transmembrane domain"/>
    <property type="match status" value="2"/>
</dbReference>
<evidence type="ECO:0000256" key="9">
    <source>
        <dbReference type="SAM" id="Phobius"/>
    </source>
</evidence>
<dbReference type="Pfam" id="PF00005">
    <property type="entry name" value="ABC_tran"/>
    <property type="match status" value="2"/>
</dbReference>
<dbReference type="InterPro" id="IPR036640">
    <property type="entry name" value="ABC1_TM_sf"/>
</dbReference>
<protein>
    <submittedName>
        <fullName evidence="12">P-loop containing nucleoside triphosphate hydrolase protein</fullName>
    </submittedName>
</protein>
<evidence type="ECO:0000256" key="8">
    <source>
        <dbReference type="SAM" id="MobiDB-lite"/>
    </source>
</evidence>
<dbReference type="InterPro" id="IPR017871">
    <property type="entry name" value="ABC_transporter-like_CS"/>
</dbReference>
<feature type="region of interest" description="Disordered" evidence="8">
    <location>
        <begin position="696"/>
        <end position="735"/>
    </location>
</feature>
<keyword evidence="2" id="KW-0813">Transport</keyword>
<dbReference type="Gene3D" id="3.40.50.300">
    <property type="entry name" value="P-loop containing nucleotide triphosphate hydrolases"/>
    <property type="match status" value="2"/>
</dbReference>
<dbReference type="EMBL" id="JADNYJ010000073">
    <property type="protein sequence ID" value="KAF8891135.1"/>
    <property type="molecule type" value="Genomic_DNA"/>
</dbReference>
<gene>
    <name evidence="12" type="ORF">CPB84DRAFT_1683352</name>
</gene>
<dbReference type="InterPro" id="IPR027417">
    <property type="entry name" value="P-loop_NTPase"/>
</dbReference>
<dbReference type="OrthoDB" id="6500128at2759"/>
<organism evidence="12 13">
    <name type="scientific">Gymnopilus junonius</name>
    <name type="common">Spectacular rustgill mushroom</name>
    <name type="synonym">Gymnopilus spectabilis subsp. junonius</name>
    <dbReference type="NCBI Taxonomy" id="109634"/>
    <lineage>
        <taxon>Eukaryota</taxon>
        <taxon>Fungi</taxon>
        <taxon>Dikarya</taxon>
        <taxon>Basidiomycota</taxon>
        <taxon>Agaricomycotina</taxon>
        <taxon>Agaricomycetes</taxon>
        <taxon>Agaricomycetidae</taxon>
        <taxon>Agaricales</taxon>
        <taxon>Agaricineae</taxon>
        <taxon>Hymenogastraceae</taxon>
        <taxon>Gymnopilus</taxon>
    </lineage>
</organism>
<feature type="transmembrane region" description="Helical" evidence="9">
    <location>
        <begin position="1084"/>
        <end position="1101"/>
    </location>
</feature>
<keyword evidence="13" id="KW-1185">Reference proteome</keyword>
<comment type="caution">
    <text evidence="12">The sequence shown here is derived from an EMBL/GenBank/DDBJ whole genome shotgun (WGS) entry which is preliminary data.</text>
</comment>